<dbReference type="GO" id="GO:0015074">
    <property type="term" value="P:DNA integration"/>
    <property type="evidence" value="ECO:0007669"/>
    <property type="project" value="InterPro"/>
</dbReference>
<evidence type="ECO:0000259" key="2">
    <source>
        <dbReference type="Pfam" id="PF00665"/>
    </source>
</evidence>
<accession>A0A0K0GMD8</accession>
<dbReference type="Gene3D" id="3.30.420.10">
    <property type="entry name" value="Ribonuclease H-like superfamily/Ribonuclease H"/>
    <property type="match status" value="1"/>
</dbReference>
<protein>
    <submittedName>
        <fullName evidence="3">Transposase</fullName>
    </submittedName>
</protein>
<proteinExistence type="predicted"/>
<feature type="domain" description="Integrase catalytic" evidence="2">
    <location>
        <begin position="2"/>
        <end position="72"/>
    </location>
</feature>
<dbReference type="EMBL" id="CP000967">
    <property type="protein sequence ID" value="ACD60001.1"/>
    <property type="molecule type" value="Genomic_DNA"/>
</dbReference>
<sequence length="105" mass="11285">MIVDDATHEAVAIDVEGAISGHGIVRVLDRLPHSRGLSKMIRTDNGKECCGKAMVAWAHDRGVQPSSSRRANRTRTATSNRSTAGCATNASTNTGSQRYCMQARK</sequence>
<dbReference type="PANTHER" id="PTHR47515:SF1">
    <property type="entry name" value="BLR2054 PROTEIN"/>
    <property type="match status" value="1"/>
</dbReference>
<dbReference type="KEGG" id="xop:PXO_01377"/>
<dbReference type="PANTHER" id="PTHR47515">
    <property type="entry name" value="LOW CALCIUM RESPONSE LOCUS PROTEIN T"/>
    <property type="match status" value="1"/>
</dbReference>
<dbReference type="SUPFAM" id="SSF53098">
    <property type="entry name" value="Ribonuclease H-like"/>
    <property type="match status" value="1"/>
</dbReference>
<dbReference type="eggNOG" id="COG2801">
    <property type="taxonomic scope" value="Bacteria"/>
</dbReference>
<evidence type="ECO:0000313" key="4">
    <source>
        <dbReference type="Proteomes" id="UP000001740"/>
    </source>
</evidence>
<evidence type="ECO:0000313" key="3">
    <source>
        <dbReference type="EMBL" id="ACD60001.1"/>
    </source>
</evidence>
<dbReference type="GO" id="GO:0003676">
    <property type="term" value="F:nucleic acid binding"/>
    <property type="evidence" value="ECO:0007669"/>
    <property type="project" value="InterPro"/>
</dbReference>
<organism evidence="3 4">
    <name type="scientific">Xanthomonas oryzae pv. oryzae (strain PXO99A)</name>
    <dbReference type="NCBI Taxonomy" id="360094"/>
    <lineage>
        <taxon>Bacteria</taxon>
        <taxon>Pseudomonadati</taxon>
        <taxon>Pseudomonadota</taxon>
        <taxon>Gammaproteobacteria</taxon>
        <taxon>Lysobacterales</taxon>
        <taxon>Lysobacteraceae</taxon>
        <taxon>Xanthomonas</taxon>
    </lineage>
</organism>
<name>A0A0K0GMD8_XANOP</name>
<dbReference type="Proteomes" id="UP000001740">
    <property type="component" value="Chromosome"/>
</dbReference>
<dbReference type="InterPro" id="IPR012337">
    <property type="entry name" value="RNaseH-like_sf"/>
</dbReference>
<dbReference type="Pfam" id="PF00665">
    <property type="entry name" value="rve"/>
    <property type="match status" value="1"/>
</dbReference>
<dbReference type="InterPro" id="IPR036397">
    <property type="entry name" value="RNaseH_sf"/>
</dbReference>
<dbReference type="HOGENOM" id="CLU_2235528_0_0_6"/>
<dbReference type="InterPro" id="IPR001584">
    <property type="entry name" value="Integrase_cat-core"/>
</dbReference>
<feature type="region of interest" description="Disordered" evidence="1">
    <location>
        <begin position="61"/>
        <end position="90"/>
    </location>
</feature>
<evidence type="ECO:0000256" key="1">
    <source>
        <dbReference type="SAM" id="MobiDB-lite"/>
    </source>
</evidence>
<gene>
    <name evidence="3" type="ordered locus">PXO_01377</name>
</gene>
<dbReference type="AlphaFoldDB" id="A0A0K0GMD8"/>
<feature type="compositionally biased region" description="Low complexity" evidence="1">
    <location>
        <begin position="66"/>
        <end position="84"/>
    </location>
</feature>
<reference evidence="3 4" key="1">
    <citation type="journal article" date="2008" name="BMC Genomics">
        <title>Genome sequence and rapid evolution of the rice pathogen Xanthomonas oryzae pv. oryzae PXO99A.</title>
        <authorList>
            <person name="Salzberg S.L."/>
            <person name="Sommer D.D."/>
            <person name="Schatz M.C."/>
            <person name="Phillippy A.M."/>
            <person name="Rabinowicz P.D."/>
            <person name="Tsuge S."/>
            <person name="Furutani A."/>
            <person name="Ochiai H."/>
            <person name="Delcher A.L."/>
            <person name="Kelley D."/>
            <person name="Madupu R."/>
            <person name="Puiu D."/>
            <person name="Radune D."/>
            <person name="Shumway M."/>
            <person name="Trapnell C."/>
            <person name="Aparna G."/>
            <person name="Jha G."/>
            <person name="Pandey A."/>
            <person name="Patil P.B."/>
            <person name="Ishihara H."/>
            <person name="Meyer D.F."/>
            <person name="Szurek B."/>
            <person name="Verdier V."/>
            <person name="Koebnik R."/>
            <person name="Dow J.M."/>
            <person name="Ryan R.P."/>
            <person name="Hirata H."/>
            <person name="Tsuyumu S."/>
            <person name="Won Lee S."/>
            <person name="Seo Y.S."/>
            <person name="Sriariyanum M."/>
            <person name="Ronald P.C."/>
            <person name="Sonti R.V."/>
            <person name="Van Sluys M.A."/>
            <person name="Leach J.E."/>
            <person name="White F.F."/>
            <person name="Bogdanove A.J."/>
        </authorList>
    </citation>
    <scope>NUCLEOTIDE SEQUENCE [LARGE SCALE GENOMIC DNA]</scope>
    <source>
        <strain evidence="3 4">PXO99A</strain>
    </source>
</reference>